<evidence type="ECO:0000256" key="10">
    <source>
        <dbReference type="RuleBase" id="RU361189"/>
    </source>
</evidence>
<dbReference type="PANTHER" id="PTHR11629:SF63">
    <property type="entry name" value="V-TYPE PROTON ATPASE SUBUNIT A"/>
    <property type="match status" value="1"/>
</dbReference>
<dbReference type="Gene3D" id="3.30.70.2750">
    <property type="match status" value="1"/>
</dbReference>
<dbReference type="Pfam" id="PF01496">
    <property type="entry name" value="V_ATPase_I"/>
    <property type="match status" value="2"/>
</dbReference>
<reference evidence="11 12" key="1">
    <citation type="journal article" date="2020" name="Biotechnol. Biofuels">
        <title>New insights from the biogas microbiome by comprehensive genome-resolved metagenomics of nearly 1600 species originating from multiple anaerobic digesters.</title>
        <authorList>
            <person name="Campanaro S."/>
            <person name="Treu L."/>
            <person name="Rodriguez-R L.M."/>
            <person name="Kovalovszki A."/>
            <person name="Ziels R.M."/>
            <person name="Maus I."/>
            <person name="Zhu X."/>
            <person name="Kougias P.G."/>
            <person name="Basile A."/>
            <person name="Luo G."/>
            <person name="Schluter A."/>
            <person name="Konstantinidis K.T."/>
            <person name="Angelidaki I."/>
        </authorList>
    </citation>
    <scope>NUCLEOTIDE SEQUENCE [LARGE SCALE GENOMIC DNA]</scope>
    <source>
        <strain evidence="11">AS27yjCOA_157</strain>
    </source>
</reference>
<dbReference type="InterPro" id="IPR002490">
    <property type="entry name" value="V-ATPase_116kDa_su"/>
</dbReference>
<dbReference type="GO" id="GO:0051117">
    <property type="term" value="F:ATPase binding"/>
    <property type="evidence" value="ECO:0007669"/>
    <property type="project" value="TreeGrafter"/>
</dbReference>
<dbReference type="AlphaFoldDB" id="A0A7K4AJ98"/>
<proteinExistence type="inferred from homology"/>
<evidence type="ECO:0000256" key="1">
    <source>
        <dbReference type="ARBA" id="ARBA00004141"/>
    </source>
</evidence>
<feature type="transmembrane region" description="Helical" evidence="10">
    <location>
        <begin position="353"/>
        <end position="383"/>
    </location>
</feature>
<sequence length="677" mass="74320">MLRPVNMSRVVVAGSKDVISPVVEKLHELRLLHIVNYNGNQPEFALGKPIGKAREYSENLIKLRSVTRYLDIKNKAPEKTYPESQVLSEMDNLLNNVGGDVTATYERIVAIEAEIKSKQDQIRALTPLSILPLPLEAYHGYDSLATFVGTAVTPVDADVARVSPVNEIFTGTAKNATYVAVFVPAEKASEVSAVLSEHGFSEMSVPKLEGSVDSAIASLNGSIKSLEGELAPLHKKLVDVKKQYEDLMLATDEYLSMQVSKTESPLRFAETDNAFVIDGWVPSDQYGRLKSELESAAGGKLDVQLIADKEADDLVKGGEDVPTKMDNPSIVKPYELITRLFAIPEYKEFDPSLLIFVFFPIMFGMILGDVGYGIVILLILTLLKKRFRTEGWQQLINIVMIAGVWSVIFGIFYGEIFGPLGLWNYMVGMLSHHEMIELQEMGLFFGEGTFGPLGRLGPLGIFPLYRLATNAVLLLIGVSLFIGVIHCSVGSILGIKTELNYGEKRHAYFERLPVMLFQVFFAVALLGLVMGQMIMVYIGAAVIVLSIVMMVMGPEGAMGLAHVPSYVSNLISYLRLLAIGLASVGLAYAANQLSFYVIMPMLSGGATNSADFSILAIIVGIMVLVAVHFINILLGILSPFMHPLRLHYVEMFTKFYSAHGGGVEYSPFGHVRRFLKA</sequence>
<organism evidence="11 12">
    <name type="scientific">Methanothrix soehngenii</name>
    <name type="common">Methanosaeta concilii</name>
    <dbReference type="NCBI Taxonomy" id="2223"/>
    <lineage>
        <taxon>Archaea</taxon>
        <taxon>Methanobacteriati</taxon>
        <taxon>Methanobacteriota</taxon>
        <taxon>Stenosarchaea group</taxon>
        <taxon>Methanomicrobia</taxon>
        <taxon>Methanotrichales</taxon>
        <taxon>Methanotrichaceae</taxon>
        <taxon>Methanothrix</taxon>
    </lineage>
</organism>
<keyword evidence="4 10" id="KW-0812">Transmembrane</keyword>
<accession>A0A7K4AJ98</accession>
<keyword evidence="6 10" id="KW-0406">Ion transport</keyword>
<dbReference type="RefSeq" id="WP_013719983.1">
    <property type="nucleotide sequence ID" value="NZ_CAJYDL010000001.1"/>
</dbReference>
<comment type="caution">
    <text evidence="11">The sequence shown here is derived from an EMBL/GenBank/DDBJ whole genome shotgun (WGS) entry which is preliminary data.</text>
</comment>
<feature type="transmembrane region" description="Helical" evidence="10">
    <location>
        <begin position="395"/>
        <end position="414"/>
    </location>
</feature>
<evidence type="ECO:0000313" key="12">
    <source>
        <dbReference type="Proteomes" id="UP000544742"/>
    </source>
</evidence>
<dbReference type="Proteomes" id="UP000544742">
    <property type="component" value="Unassembled WGS sequence"/>
</dbReference>
<keyword evidence="3 10" id="KW-0813">Transport</keyword>
<feature type="transmembrane region" description="Helical" evidence="10">
    <location>
        <begin position="472"/>
        <end position="495"/>
    </location>
</feature>
<evidence type="ECO:0000256" key="9">
    <source>
        <dbReference type="ARBA" id="ARBA00068671"/>
    </source>
</evidence>
<dbReference type="Gene3D" id="1.20.1460.20">
    <property type="match status" value="1"/>
</dbReference>
<feature type="transmembrane region" description="Helical" evidence="10">
    <location>
        <begin position="614"/>
        <end position="637"/>
    </location>
</feature>
<feature type="transmembrane region" description="Helical" evidence="10">
    <location>
        <begin position="507"/>
        <end position="528"/>
    </location>
</feature>
<evidence type="ECO:0000313" key="11">
    <source>
        <dbReference type="EMBL" id="NLJ23044.1"/>
    </source>
</evidence>
<feature type="transmembrane region" description="Helical" evidence="10">
    <location>
        <begin position="573"/>
        <end position="594"/>
    </location>
</feature>
<keyword evidence="5 10" id="KW-1133">Transmembrane helix</keyword>
<dbReference type="PANTHER" id="PTHR11629">
    <property type="entry name" value="VACUOLAR PROTON ATPASES"/>
    <property type="match status" value="1"/>
</dbReference>
<dbReference type="GO" id="GO:0046961">
    <property type="term" value="F:proton-transporting ATPase activity, rotational mechanism"/>
    <property type="evidence" value="ECO:0007669"/>
    <property type="project" value="InterPro"/>
</dbReference>
<evidence type="ECO:0000256" key="5">
    <source>
        <dbReference type="ARBA" id="ARBA00022989"/>
    </source>
</evidence>
<dbReference type="OMA" id="YHGHEVT"/>
<dbReference type="EMBL" id="JAAYUN010000139">
    <property type="protein sequence ID" value="NLJ23044.1"/>
    <property type="molecule type" value="Genomic_DNA"/>
</dbReference>
<keyword evidence="7 10" id="KW-0472">Membrane</keyword>
<comment type="similarity">
    <text evidence="2 10">Belongs to the V-ATPase 116 kDa subunit family.</text>
</comment>
<evidence type="ECO:0000256" key="4">
    <source>
        <dbReference type="ARBA" id="ARBA00022692"/>
    </source>
</evidence>
<comment type="function">
    <text evidence="8">Component of the A-type ATP synthase that produces ATP from ADP in the presence of a proton gradient across the membrane.</text>
</comment>
<dbReference type="GO" id="GO:0016471">
    <property type="term" value="C:vacuolar proton-transporting V-type ATPase complex"/>
    <property type="evidence" value="ECO:0007669"/>
    <property type="project" value="TreeGrafter"/>
</dbReference>
<evidence type="ECO:0000256" key="8">
    <source>
        <dbReference type="ARBA" id="ARBA00059506"/>
    </source>
</evidence>
<gene>
    <name evidence="11" type="ORF">GX426_08040</name>
</gene>
<name>A0A7K4AJ98_METSH</name>
<dbReference type="Gene3D" id="3.30.70.2170">
    <property type="match status" value="1"/>
</dbReference>
<evidence type="ECO:0000256" key="3">
    <source>
        <dbReference type="ARBA" id="ARBA00022448"/>
    </source>
</evidence>
<protein>
    <recommendedName>
        <fullName evidence="9 10">A-type ATP synthase subunit I</fullName>
    </recommendedName>
</protein>
<dbReference type="GO" id="GO:0007035">
    <property type="term" value="P:vacuolar acidification"/>
    <property type="evidence" value="ECO:0007669"/>
    <property type="project" value="TreeGrafter"/>
</dbReference>
<dbReference type="GO" id="GO:0033179">
    <property type="term" value="C:proton-transporting V-type ATPase, V0 domain"/>
    <property type="evidence" value="ECO:0007669"/>
    <property type="project" value="InterPro"/>
</dbReference>
<evidence type="ECO:0000256" key="6">
    <source>
        <dbReference type="ARBA" id="ARBA00023065"/>
    </source>
</evidence>
<evidence type="ECO:0000256" key="2">
    <source>
        <dbReference type="ARBA" id="ARBA00009904"/>
    </source>
</evidence>
<comment type="subcellular location">
    <subcellularLocation>
        <location evidence="1">Membrane</location>
        <topology evidence="1">Multi-pass membrane protein</topology>
    </subcellularLocation>
</comment>
<evidence type="ECO:0000256" key="7">
    <source>
        <dbReference type="ARBA" id="ARBA00023136"/>
    </source>
</evidence>
<feature type="transmembrane region" description="Helical" evidence="10">
    <location>
        <begin position="534"/>
        <end position="552"/>
    </location>
</feature>
<dbReference type="GeneID" id="10461906"/>